<name>A0A222VXJ7_9PSEU</name>
<dbReference type="Pfam" id="PF08241">
    <property type="entry name" value="Methyltransf_11"/>
    <property type="match status" value="1"/>
</dbReference>
<dbReference type="InterPro" id="IPR020596">
    <property type="entry name" value="rRNA_Ade_Mease_Trfase_CS"/>
</dbReference>
<protein>
    <submittedName>
        <fullName evidence="1">Methyltransferase domain-containing protein</fullName>
    </submittedName>
</protein>
<keyword evidence="2" id="KW-1185">Reference proteome</keyword>
<gene>
    <name evidence="1" type="ORF">SAMN05421630_10473</name>
</gene>
<dbReference type="AlphaFoldDB" id="A0A222VXJ7"/>
<evidence type="ECO:0000313" key="2">
    <source>
        <dbReference type="Proteomes" id="UP000199494"/>
    </source>
</evidence>
<keyword evidence="1" id="KW-0808">Transferase</keyword>
<dbReference type="GO" id="GO:0000179">
    <property type="term" value="F:rRNA (adenine-N6,N6-)-dimethyltransferase activity"/>
    <property type="evidence" value="ECO:0007669"/>
    <property type="project" value="InterPro"/>
</dbReference>
<dbReference type="PANTHER" id="PTHR43861:SF1">
    <property type="entry name" value="TRANS-ACONITATE 2-METHYLTRANSFERASE"/>
    <property type="match status" value="1"/>
</dbReference>
<dbReference type="InterPro" id="IPR013216">
    <property type="entry name" value="Methyltransf_11"/>
</dbReference>
<proteinExistence type="predicted"/>
<dbReference type="KEGG" id="pmad:BAY61_29310"/>
<dbReference type="STRING" id="530584.SAMN05421630_10473"/>
<organism evidence="1 2">
    <name type="scientific">Prauserella marina</name>
    <dbReference type="NCBI Taxonomy" id="530584"/>
    <lineage>
        <taxon>Bacteria</taxon>
        <taxon>Bacillati</taxon>
        <taxon>Actinomycetota</taxon>
        <taxon>Actinomycetes</taxon>
        <taxon>Pseudonocardiales</taxon>
        <taxon>Pseudonocardiaceae</taxon>
        <taxon>Prauserella</taxon>
    </lineage>
</organism>
<reference evidence="1 2" key="1">
    <citation type="submission" date="2016-10" db="EMBL/GenBank/DDBJ databases">
        <authorList>
            <person name="de Groot N.N."/>
        </authorList>
    </citation>
    <scope>NUCLEOTIDE SEQUENCE [LARGE SCALE GENOMIC DNA]</scope>
    <source>
        <strain evidence="1 2">CGMCC 4.5506</strain>
    </source>
</reference>
<evidence type="ECO:0000313" key="1">
    <source>
        <dbReference type="EMBL" id="SDC83869.1"/>
    </source>
</evidence>
<dbReference type="OrthoDB" id="9795634at2"/>
<dbReference type="CDD" id="cd02440">
    <property type="entry name" value="AdoMet_MTases"/>
    <property type="match status" value="1"/>
</dbReference>
<dbReference type="InterPro" id="IPR029063">
    <property type="entry name" value="SAM-dependent_MTases_sf"/>
</dbReference>
<dbReference type="PROSITE" id="PS01131">
    <property type="entry name" value="RRNA_A_DIMETH"/>
    <property type="match status" value="1"/>
</dbReference>
<dbReference type="RefSeq" id="WP_091802794.1">
    <property type="nucleotide sequence ID" value="NZ_CP016353.1"/>
</dbReference>
<accession>A0A222VXJ7</accession>
<dbReference type="Proteomes" id="UP000199494">
    <property type="component" value="Unassembled WGS sequence"/>
</dbReference>
<dbReference type="SUPFAM" id="SSF53335">
    <property type="entry name" value="S-adenosyl-L-methionine-dependent methyltransferases"/>
    <property type="match status" value="1"/>
</dbReference>
<keyword evidence="1" id="KW-0489">Methyltransferase</keyword>
<dbReference type="Gene3D" id="3.40.50.150">
    <property type="entry name" value="Vaccinia Virus protein VP39"/>
    <property type="match status" value="1"/>
</dbReference>
<sequence length="242" mass="26191">MLEGYAADAAGFVLPMLRPGDRVIDVGCGQGAVTLSLGTATHPLRVVGVEADYGEVTAARKAAVRAAVSTVDFVASDLASLPFSTASIDVAFSSGLLERHPNPRDVIVELSRVLRPGGLLAVSTVDWSKAKLRPKTANVDAALRGRQLLHRRSGGDPFAGRRVAEWVERAGFREVRARARYRQDIGYRELARRVESELASAIQTDDGARDQQLASAARSAWMWVRDGSGDFSQCWMEVLATR</sequence>
<dbReference type="PANTHER" id="PTHR43861">
    <property type="entry name" value="TRANS-ACONITATE 2-METHYLTRANSFERASE-RELATED"/>
    <property type="match status" value="1"/>
</dbReference>
<dbReference type="EMBL" id="FMZE01000004">
    <property type="protein sequence ID" value="SDC83869.1"/>
    <property type="molecule type" value="Genomic_DNA"/>
</dbReference>